<evidence type="ECO:0000313" key="8">
    <source>
        <dbReference type="EMBL" id="ELP88452.1"/>
    </source>
</evidence>
<keyword evidence="3 7" id="KW-0812">Transmembrane</keyword>
<dbReference type="EMBL" id="KB206756">
    <property type="protein sequence ID" value="ELP88452.1"/>
    <property type="molecule type" value="Genomic_DNA"/>
</dbReference>
<dbReference type="GeneID" id="14887091"/>
<comment type="subcellular location">
    <subcellularLocation>
        <location evidence="1">Membrane</location>
        <topology evidence="1">Multi-pass membrane protein</topology>
    </subcellularLocation>
</comment>
<dbReference type="GO" id="GO:0030007">
    <property type="term" value="P:intracellular potassium ion homeostasis"/>
    <property type="evidence" value="ECO:0007669"/>
    <property type="project" value="TreeGrafter"/>
</dbReference>
<evidence type="ECO:0000313" key="9">
    <source>
        <dbReference type="Proteomes" id="UP000014680"/>
    </source>
</evidence>
<dbReference type="GO" id="GO:0005886">
    <property type="term" value="C:plasma membrane"/>
    <property type="evidence" value="ECO:0007669"/>
    <property type="project" value="TreeGrafter"/>
</dbReference>
<dbReference type="InterPro" id="IPR003445">
    <property type="entry name" value="Cat_transpt"/>
</dbReference>
<proteinExistence type="predicted"/>
<dbReference type="GO" id="GO:1990573">
    <property type="term" value="P:potassium ion import across plasma membrane"/>
    <property type="evidence" value="ECO:0007669"/>
    <property type="project" value="TreeGrafter"/>
</dbReference>
<dbReference type="VEuPathDB" id="AmoebaDB:EIN_229850"/>
<feature type="transmembrane region" description="Helical" evidence="7">
    <location>
        <begin position="20"/>
        <end position="38"/>
    </location>
</feature>
<evidence type="ECO:0000256" key="7">
    <source>
        <dbReference type="SAM" id="Phobius"/>
    </source>
</evidence>
<feature type="transmembrane region" description="Helical" evidence="7">
    <location>
        <begin position="50"/>
        <end position="70"/>
    </location>
</feature>
<dbReference type="Pfam" id="PF02386">
    <property type="entry name" value="TrkH"/>
    <property type="match status" value="1"/>
</dbReference>
<feature type="transmembrane region" description="Helical" evidence="7">
    <location>
        <begin position="76"/>
        <end position="99"/>
    </location>
</feature>
<accession>A0A0A1U322</accession>
<name>A0A0A1U322_ENTIV</name>
<evidence type="ECO:0000256" key="3">
    <source>
        <dbReference type="ARBA" id="ARBA00022692"/>
    </source>
</evidence>
<dbReference type="OrthoDB" id="9999863at2759"/>
<dbReference type="PANTHER" id="PTHR31064">
    <property type="entry name" value="POTASSIUM TRANSPORT PROTEIN DDB_G0292412-RELATED"/>
    <property type="match status" value="1"/>
</dbReference>
<keyword evidence="4 7" id="KW-1133">Transmembrane helix</keyword>
<evidence type="ECO:0000256" key="1">
    <source>
        <dbReference type="ARBA" id="ARBA00004141"/>
    </source>
</evidence>
<dbReference type="GO" id="GO:0140107">
    <property type="term" value="F:high-affinity potassium ion transmembrane transporter activity"/>
    <property type="evidence" value="ECO:0007669"/>
    <property type="project" value="TreeGrafter"/>
</dbReference>
<keyword evidence="6 7" id="KW-0472">Membrane</keyword>
<keyword evidence="9" id="KW-1185">Reference proteome</keyword>
<feature type="transmembrane region" description="Helical" evidence="7">
    <location>
        <begin position="363"/>
        <end position="384"/>
    </location>
</feature>
<feature type="transmembrane region" description="Helical" evidence="7">
    <location>
        <begin position="243"/>
        <end position="267"/>
    </location>
</feature>
<sequence>MQNGILKRVLSSLQSFYSYHTYYTLFMSFLVAVVTYYFERDYSQITILQAMFLGITTATDTGLLTFDFSVTTLQTQVVVCFASEICGVMFASTIVPSLCRYYRLYNIAHQLQKEKKYQQSNGGVMDFSSSEDIEDDKTITIQDETFVVITSEMEPLVFDYELELKSLKYFIYVQLFYTTFFKLVGFICILIATYTDDTIVAYLKGQQVNGLWFSLFTTISAFNNLGLTINQDSLMPFNHNYPIILACVFLNATGNIMIPIMTRWIVFCLHRIFEKKSKTEPMGMSNQPLLYILKAPTRMSLYFFSSTQTKLLFVVQLFLMFLQTSFFCLLYSKNDIQPFLIGFAHSSFTRTAGFAAVNPKELWPPVLFTYMLSMYVANYPVVILRKIRDDEVNLSSGLAQLQTNVGTIFNYVKDMFFNHTVWVYVFSLLVMWSYTTNHQHDAEPAQVTLDVLFEVSSAIGTVGMSLGSNKLPCSFSADLTPVGQCFICILMILGRHRGFPTQSYPLDYYKYWKNRKVFS</sequence>
<evidence type="ECO:0000256" key="6">
    <source>
        <dbReference type="ARBA" id="ARBA00023136"/>
    </source>
</evidence>
<feature type="transmembrane region" description="Helical" evidence="7">
    <location>
        <begin position="311"/>
        <end position="332"/>
    </location>
</feature>
<dbReference type="AlphaFoldDB" id="A0A0A1U322"/>
<dbReference type="Proteomes" id="UP000014680">
    <property type="component" value="Unassembled WGS sequence"/>
</dbReference>
<keyword evidence="2" id="KW-0813">Transport</keyword>
<feature type="transmembrane region" description="Helical" evidence="7">
    <location>
        <begin position="169"/>
        <end position="194"/>
    </location>
</feature>
<dbReference type="PANTHER" id="PTHR31064:SF30">
    <property type="entry name" value="HIGH-AFFINITY POTASSIUM TRANSPORT PROTEIN-RELATED"/>
    <property type="match status" value="1"/>
</dbReference>
<organism evidence="8 9">
    <name type="scientific">Entamoeba invadens IP1</name>
    <dbReference type="NCBI Taxonomy" id="370355"/>
    <lineage>
        <taxon>Eukaryota</taxon>
        <taxon>Amoebozoa</taxon>
        <taxon>Evosea</taxon>
        <taxon>Archamoebae</taxon>
        <taxon>Mastigamoebida</taxon>
        <taxon>Entamoebidae</taxon>
        <taxon>Entamoeba</taxon>
    </lineage>
</organism>
<evidence type="ECO:0000256" key="5">
    <source>
        <dbReference type="ARBA" id="ARBA00023065"/>
    </source>
</evidence>
<evidence type="ECO:0000256" key="4">
    <source>
        <dbReference type="ARBA" id="ARBA00022989"/>
    </source>
</evidence>
<protein>
    <submittedName>
        <fullName evidence="8">Cation transporter, putative</fullName>
    </submittedName>
</protein>
<evidence type="ECO:0000256" key="2">
    <source>
        <dbReference type="ARBA" id="ARBA00022448"/>
    </source>
</evidence>
<dbReference type="OMA" id="LFALMMY"/>
<dbReference type="KEGG" id="eiv:EIN_229850"/>
<reference evidence="8 9" key="1">
    <citation type="submission" date="2012-10" db="EMBL/GenBank/DDBJ databases">
        <authorList>
            <person name="Zafar N."/>
            <person name="Inman J."/>
            <person name="Hall N."/>
            <person name="Lorenzi H."/>
            <person name="Caler E."/>
        </authorList>
    </citation>
    <scope>NUCLEOTIDE SEQUENCE [LARGE SCALE GENOMIC DNA]</scope>
    <source>
        <strain evidence="8 9">IP1</strain>
    </source>
</reference>
<dbReference type="RefSeq" id="XP_004255223.1">
    <property type="nucleotide sequence ID" value="XM_004255175.1"/>
</dbReference>
<dbReference type="InterPro" id="IPR051143">
    <property type="entry name" value="TrkH_K-transport"/>
</dbReference>
<keyword evidence="5" id="KW-0406">Ion transport</keyword>
<gene>
    <name evidence="8" type="ORF">EIN_229850</name>
</gene>